<gene>
    <name evidence="1" type="ORF">HMPREF1979_01608</name>
</gene>
<dbReference type="Proteomes" id="UP000016536">
    <property type="component" value="Unassembled WGS sequence"/>
</dbReference>
<evidence type="ECO:0000313" key="1">
    <source>
        <dbReference type="EMBL" id="ERH23947.1"/>
    </source>
</evidence>
<proteinExistence type="predicted"/>
<keyword evidence="2" id="KW-1185">Reference proteome</keyword>
<accession>U1RZX4</accession>
<name>U1RZX4_9ACTO</name>
<dbReference type="EMBL" id="AWSE01000077">
    <property type="protein sequence ID" value="ERH23947.1"/>
    <property type="molecule type" value="Genomic_DNA"/>
</dbReference>
<reference evidence="1 2" key="1">
    <citation type="submission" date="2013-08" db="EMBL/GenBank/DDBJ databases">
        <authorList>
            <person name="Weinstock G."/>
            <person name="Sodergren E."/>
            <person name="Wylie T."/>
            <person name="Fulton L."/>
            <person name="Fulton R."/>
            <person name="Fronick C."/>
            <person name="O'Laughlin M."/>
            <person name="Godfrey J."/>
            <person name="Miner T."/>
            <person name="Herter B."/>
            <person name="Appelbaum E."/>
            <person name="Cordes M."/>
            <person name="Lek S."/>
            <person name="Wollam A."/>
            <person name="Pepin K.H."/>
            <person name="Palsikar V.B."/>
            <person name="Mitreva M."/>
            <person name="Wilson R.K."/>
        </authorList>
    </citation>
    <scope>NUCLEOTIDE SEQUENCE [LARGE SCALE GENOMIC DNA]</scope>
    <source>
        <strain evidence="1 2">F0542</strain>
    </source>
</reference>
<dbReference type="HOGENOM" id="CLU_3303428_0_0_11"/>
<organism evidence="1 2">
    <name type="scientific">Actinomyces johnsonii F0542</name>
    <dbReference type="NCBI Taxonomy" id="1321818"/>
    <lineage>
        <taxon>Bacteria</taxon>
        <taxon>Bacillati</taxon>
        <taxon>Actinomycetota</taxon>
        <taxon>Actinomycetes</taxon>
        <taxon>Actinomycetales</taxon>
        <taxon>Actinomycetaceae</taxon>
        <taxon>Actinomyces</taxon>
    </lineage>
</organism>
<sequence length="39" mass="4018">MHDALVFPASTRTARASVLSGLTVPCLPARRHSGTVAGI</sequence>
<comment type="caution">
    <text evidence="1">The sequence shown here is derived from an EMBL/GenBank/DDBJ whole genome shotgun (WGS) entry which is preliminary data.</text>
</comment>
<dbReference type="AlphaFoldDB" id="U1RZX4"/>
<protein>
    <submittedName>
        <fullName evidence="1">Uncharacterized protein</fullName>
    </submittedName>
</protein>
<evidence type="ECO:0000313" key="2">
    <source>
        <dbReference type="Proteomes" id="UP000016536"/>
    </source>
</evidence>